<protein>
    <submittedName>
        <fullName evidence="2">Uncharacterized protein</fullName>
    </submittedName>
</protein>
<feature type="compositionally biased region" description="Basic and acidic residues" evidence="1">
    <location>
        <begin position="11"/>
        <end position="29"/>
    </location>
</feature>
<dbReference type="Proteomes" id="UP001046870">
    <property type="component" value="Chromosome 5"/>
</dbReference>
<evidence type="ECO:0000256" key="1">
    <source>
        <dbReference type="SAM" id="MobiDB-lite"/>
    </source>
</evidence>
<dbReference type="AlphaFoldDB" id="A0A9D3Q5U0"/>
<feature type="region of interest" description="Disordered" evidence="1">
    <location>
        <begin position="1"/>
        <end position="72"/>
    </location>
</feature>
<accession>A0A9D3Q5U0</accession>
<dbReference type="EMBL" id="JAFDVH010000005">
    <property type="protein sequence ID" value="KAG7477734.1"/>
    <property type="molecule type" value="Genomic_DNA"/>
</dbReference>
<evidence type="ECO:0000313" key="2">
    <source>
        <dbReference type="EMBL" id="KAG7477734.1"/>
    </source>
</evidence>
<keyword evidence="3" id="KW-1185">Reference proteome</keyword>
<gene>
    <name evidence="2" type="ORF">MATL_G00072760</name>
</gene>
<name>A0A9D3Q5U0_MEGAT</name>
<organism evidence="2 3">
    <name type="scientific">Megalops atlanticus</name>
    <name type="common">Tarpon</name>
    <name type="synonym">Clupea gigantea</name>
    <dbReference type="NCBI Taxonomy" id="7932"/>
    <lineage>
        <taxon>Eukaryota</taxon>
        <taxon>Metazoa</taxon>
        <taxon>Chordata</taxon>
        <taxon>Craniata</taxon>
        <taxon>Vertebrata</taxon>
        <taxon>Euteleostomi</taxon>
        <taxon>Actinopterygii</taxon>
        <taxon>Neopterygii</taxon>
        <taxon>Teleostei</taxon>
        <taxon>Elopiformes</taxon>
        <taxon>Megalopidae</taxon>
        <taxon>Megalops</taxon>
    </lineage>
</organism>
<evidence type="ECO:0000313" key="3">
    <source>
        <dbReference type="Proteomes" id="UP001046870"/>
    </source>
</evidence>
<proteinExistence type="predicted"/>
<comment type="caution">
    <text evidence="2">The sequence shown here is derived from an EMBL/GenBank/DDBJ whole genome shotgun (WGS) entry which is preliminary data.</text>
</comment>
<reference evidence="2" key="1">
    <citation type="submission" date="2021-01" db="EMBL/GenBank/DDBJ databases">
        <authorList>
            <person name="Zahm M."/>
            <person name="Roques C."/>
            <person name="Cabau C."/>
            <person name="Klopp C."/>
            <person name="Donnadieu C."/>
            <person name="Jouanno E."/>
            <person name="Lampietro C."/>
            <person name="Louis A."/>
            <person name="Herpin A."/>
            <person name="Echchiki A."/>
            <person name="Berthelot C."/>
            <person name="Parey E."/>
            <person name="Roest-Crollius H."/>
            <person name="Braasch I."/>
            <person name="Postlethwait J."/>
            <person name="Bobe J."/>
            <person name="Montfort J."/>
            <person name="Bouchez O."/>
            <person name="Begum T."/>
            <person name="Mejri S."/>
            <person name="Adams A."/>
            <person name="Chen W.-J."/>
            <person name="Guiguen Y."/>
        </authorList>
    </citation>
    <scope>NUCLEOTIDE SEQUENCE</scope>
    <source>
        <strain evidence="2">YG-15Mar2019-1</strain>
        <tissue evidence="2">Brain</tissue>
    </source>
</reference>
<sequence>MRQGCSFAKASRVEGQREREREGKDEGRLQRTAPPRLPRTASDPVRPPVHQNPLPHRREEDTGTPLPLPAAN</sequence>